<dbReference type="EMBL" id="CADEAL010001968">
    <property type="protein sequence ID" value="CAB1436970.1"/>
    <property type="molecule type" value="Genomic_DNA"/>
</dbReference>
<comment type="caution">
    <text evidence="2">The sequence shown here is derived from an EMBL/GenBank/DDBJ whole genome shotgun (WGS) entry which is preliminary data.</text>
</comment>
<dbReference type="Proteomes" id="UP001153269">
    <property type="component" value="Unassembled WGS sequence"/>
</dbReference>
<dbReference type="AlphaFoldDB" id="A0A9N7YTJ9"/>
<keyword evidence="3" id="KW-1185">Reference proteome</keyword>
<accession>A0A9N7YTJ9</accession>
<evidence type="ECO:0000256" key="1">
    <source>
        <dbReference type="SAM" id="MobiDB-lite"/>
    </source>
</evidence>
<sequence>MRRAKSASFRNPSTTYSPSLLEQNCNARLVLHTPSETQPKVWPVLAYALSAKSPITAQSLSQPYRSPPPSSSPVRTPSRNGLLRLALHPQLRHGRASIAYFMGSPLFPQGYRAPLTPIPPLRMKPVATTRRAPGLP</sequence>
<feature type="region of interest" description="Disordered" evidence="1">
    <location>
        <begin position="58"/>
        <end position="79"/>
    </location>
</feature>
<evidence type="ECO:0000313" key="3">
    <source>
        <dbReference type="Proteomes" id="UP001153269"/>
    </source>
</evidence>
<name>A0A9N7YTJ9_PLEPL</name>
<evidence type="ECO:0000313" key="2">
    <source>
        <dbReference type="EMBL" id="CAB1436970.1"/>
    </source>
</evidence>
<proteinExistence type="predicted"/>
<reference evidence="2" key="1">
    <citation type="submission" date="2020-03" db="EMBL/GenBank/DDBJ databases">
        <authorList>
            <person name="Weist P."/>
        </authorList>
    </citation>
    <scope>NUCLEOTIDE SEQUENCE</scope>
</reference>
<protein>
    <submittedName>
        <fullName evidence="2">Uncharacterized protein</fullName>
    </submittedName>
</protein>
<organism evidence="2 3">
    <name type="scientific">Pleuronectes platessa</name>
    <name type="common">European plaice</name>
    <dbReference type="NCBI Taxonomy" id="8262"/>
    <lineage>
        <taxon>Eukaryota</taxon>
        <taxon>Metazoa</taxon>
        <taxon>Chordata</taxon>
        <taxon>Craniata</taxon>
        <taxon>Vertebrata</taxon>
        <taxon>Euteleostomi</taxon>
        <taxon>Actinopterygii</taxon>
        <taxon>Neopterygii</taxon>
        <taxon>Teleostei</taxon>
        <taxon>Neoteleostei</taxon>
        <taxon>Acanthomorphata</taxon>
        <taxon>Carangaria</taxon>
        <taxon>Pleuronectiformes</taxon>
        <taxon>Pleuronectoidei</taxon>
        <taxon>Pleuronectidae</taxon>
        <taxon>Pleuronectes</taxon>
    </lineage>
</organism>
<gene>
    <name evidence="2" type="ORF">PLEPLA_LOCUS25003</name>
</gene>